<proteinExistence type="predicted"/>
<protein>
    <submittedName>
        <fullName evidence="1">Uncharacterized protein</fullName>
    </submittedName>
</protein>
<sequence length="48" mass="5830">MENDGFIEWQLLKKENYDCKDFSNTYVLEIRERVLGEIITEYILTRSL</sequence>
<evidence type="ECO:0000313" key="1">
    <source>
        <dbReference type="EMBL" id="QHT74308.1"/>
    </source>
</evidence>
<accession>A0A6C0H182</accession>
<dbReference type="AlphaFoldDB" id="A0A6C0H182"/>
<dbReference type="EMBL" id="MN739849">
    <property type="protein sequence ID" value="QHT74308.1"/>
    <property type="molecule type" value="Genomic_DNA"/>
</dbReference>
<organism evidence="1">
    <name type="scientific">viral metagenome</name>
    <dbReference type="NCBI Taxonomy" id="1070528"/>
    <lineage>
        <taxon>unclassified sequences</taxon>
        <taxon>metagenomes</taxon>
        <taxon>organismal metagenomes</taxon>
    </lineage>
</organism>
<reference evidence="1" key="1">
    <citation type="journal article" date="2020" name="Nature">
        <title>Giant virus diversity and host interactions through global metagenomics.</title>
        <authorList>
            <person name="Schulz F."/>
            <person name="Roux S."/>
            <person name="Paez-Espino D."/>
            <person name="Jungbluth S."/>
            <person name="Walsh D.A."/>
            <person name="Denef V.J."/>
            <person name="McMahon K.D."/>
            <person name="Konstantinidis K.T."/>
            <person name="Eloe-Fadrosh E.A."/>
            <person name="Kyrpides N.C."/>
            <person name="Woyke T."/>
        </authorList>
    </citation>
    <scope>NUCLEOTIDE SEQUENCE</scope>
    <source>
        <strain evidence="1">GVMAG-M-3300023179-59</strain>
    </source>
</reference>
<name>A0A6C0H182_9ZZZZ</name>